<proteinExistence type="predicted"/>
<feature type="coiled-coil region" evidence="1">
    <location>
        <begin position="101"/>
        <end position="128"/>
    </location>
</feature>
<reference evidence="2" key="1">
    <citation type="submission" date="2018-05" db="EMBL/GenBank/DDBJ databases">
        <authorList>
            <person name="Lanie J.A."/>
            <person name="Ng W.-L."/>
            <person name="Kazmierczak K.M."/>
            <person name="Andrzejewski T.M."/>
            <person name="Davidsen T.M."/>
            <person name="Wayne K.J."/>
            <person name="Tettelin H."/>
            <person name="Glass J.I."/>
            <person name="Rusch D."/>
            <person name="Podicherti R."/>
            <person name="Tsui H.-C.T."/>
            <person name="Winkler M.E."/>
        </authorList>
    </citation>
    <scope>NUCLEOTIDE SEQUENCE</scope>
</reference>
<name>A0A382S8C0_9ZZZZ</name>
<dbReference type="AlphaFoldDB" id="A0A382S8C0"/>
<dbReference type="EMBL" id="UINC01126581">
    <property type="protein sequence ID" value="SVD05151.1"/>
    <property type="molecule type" value="Genomic_DNA"/>
</dbReference>
<feature type="non-terminal residue" evidence="2">
    <location>
        <position position="191"/>
    </location>
</feature>
<organism evidence="2">
    <name type="scientific">marine metagenome</name>
    <dbReference type="NCBI Taxonomy" id="408172"/>
    <lineage>
        <taxon>unclassified sequences</taxon>
        <taxon>metagenomes</taxon>
        <taxon>ecological metagenomes</taxon>
    </lineage>
</organism>
<gene>
    <name evidence="2" type="ORF">METZ01_LOCUS358005</name>
</gene>
<protein>
    <submittedName>
        <fullName evidence="2">Uncharacterized protein</fullName>
    </submittedName>
</protein>
<accession>A0A382S8C0</accession>
<evidence type="ECO:0000313" key="2">
    <source>
        <dbReference type="EMBL" id="SVD05151.1"/>
    </source>
</evidence>
<keyword evidence="1" id="KW-0175">Coiled coil</keyword>
<sequence length="191" mass="22329">MFRKLEIELKECLEKNHFKMAIFTDECCDHLKSLIIYPSECSFSPVFLELSNCDKNWIIYVGDIHRVIQHRNAELTEKYSDKCVSTAWITGFLEHNSELALKFNQEKIAKERALKEKIERERQDKLKKERLLRLKNKKIIQENIAKGLHLKKPPRSPYAQVNMEKMERNFDIGPIFIGEGCTCGSGAPHAY</sequence>
<evidence type="ECO:0000256" key="1">
    <source>
        <dbReference type="SAM" id="Coils"/>
    </source>
</evidence>